<reference evidence="4" key="1">
    <citation type="submission" date="2016-10" db="EMBL/GenBank/DDBJ databases">
        <authorList>
            <person name="Varghese N."/>
            <person name="Submissions S."/>
        </authorList>
    </citation>
    <scope>NUCLEOTIDE SEQUENCE [LARGE SCALE GENOMIC DNA]</scope>
    <source>
        <strain evidence="4">DSM 21368</strain>
    </source>
</reference>
<organism evidence="3 4">
    <name type="scientific">Ruania alba</name>
    <dbReference type="NCBI Taxonomy" id="648782"/>
    <lineage>
        <taxon>Bacteria</taxon>
        <taxon>Bacillati</taxon>
        <taxon>Actinomycetota</taxon>
        <taxon>Actinomycetes</taxon>
        <taxon>Micrococcales</taxon>
        <taxon>Ruaniaceae</taxon>
        <taxon>Ruania</taxon>
    </lineage>
</organism>
<comment type="similarity">
    <text evidence="1">Belongs to the short-chain dehydrogenases/reductases (SDR) family.</text>
</comment>
<dbReference type="PANTHER" id="PTHR42760:SF133">
    <property type="entry name" value="3-OXOACYL-[ACYL-CARRIER-PROTEIN] REDUCTASE"/>
    <property type="match status" value="1"/>
</dbReference>
<dbReference type="PANTHER" id="PTHR42760">
    <property type="entry name" value="SHORT-CHAIN DEHYDROGENASES/REDUCTASES FAMILY MEMBER"/>
    <property type="match status" value="1"/>
</dbReference>
<dbReference type="RefSeq" id="WP_089771445.1">
    <property type="nucleotide sequence ID" value="NZ_FNTX01000001.1"/>
</dbReference>
<name>A0A1H5CIX4_9MICO</name>
<dbReference type="PRINTS" id="PR00080">
    <property type="entry name" value="SDRFAMILY"/>
</dbReference>
<dbReference type="AlphaFoldDB" id="A0A1H5CIX4"/>
<dbReference type="STRING" id="648782.SAMN04488554_0379"/>
<keyword evidence="2" id="KW-0560">Oxidoreductase</keyword>
<dbReference type="PROSITE" id="PS00061">
    <property type="entry name" value="ADH_SHORT"/>
    <property type="match status" value="1"/>
</dbReference>
<dbReference type="PRINTS" id="PR00081">
    <property type="entry name" value="GDHRDH"/>
</dbReference>
<proteinExistence type="inferred from homology"/>
<dbReference type="Pfam" id="PF13561">
    <property type="entry name" value="adh_short_C2"/>
    <property type="match status" value="1"/>
</dbReference>
<dbReference type="GO" id="GO:0016616">
    <property type="term" value="F:oxidoreductase activity, acting on the CH-OH group of donors, NAD or NADP as acceptor"/>
    <property type="evidence" value="ECO:0007669"/>
    <property type="project" value="TreeGrafter"/>
</dbReference>
<sequence>MTTPWTLSSGWDPRPLAGEVALVTGSLGGLGRAITTGVAAAGAAVAVHHLGERCEAEALAAELAEAGARTTVVEADLTDWDETDAMVERIATDLGAVSVLVNNAGMMRQQTFAEMDLAAWRETLSIDLDGVFIATRQVLPGMLAAGRGVIVNVASQLAFKGAHEYVSYSAAKGGIVSMTRALAREVGPAVRVNAIAPGPIETPMTAPHTTPEWVRERTAGAVLQRLGRPEEIVAPVVFLASAGAELMHGQTLHLNGGGVMA</sequence>
<evidence type="ECO:0000256" key="1">
    <source>
        <dbReference type="ARBA" id="ARBA00006484"/>
    </source>
</evidence>
<dbReference type="Proteomes" id="UP000199220">
    <property type="component" value="Unassembled WGS sequence"/>
</dbReference>
<dbReference type="OrthoDB" id="7064009at2"/>
<gene>
    <name evidence="3" type="ORF">SAMN04488554_0379</name>
</gene>
<dbReference type="SUPFAM" id="SSF51735">
    <property type="entry name" value="NAD(P)-binding Rossmann-fold domains"/>
    <property type="match status" value="1"/>
</dbReference>
<evidence type="ECO:0000313" key="3">
    <source>
        <dbReference type="EMBL" id="SED66378.1"/>
    </source>
</evidence>
<accession>A0A1H5CIX4</accession>
<evidence type="ECO:0000313" key="4">
    <source>
        <dbReference type="Proteomes" id="UP000199220"/>
    </source>
</evidence>
<protein>
    <submittedName>
        <fullName evidence="3">3-oxoacyl-[acyl-carrier protein] reductase</fullName>
    </submittedName>
</protein>
<dbReference type="FunFam" id="3.40.50.720:FF:000173">
    <property type="entry name" value="3-oxoacyl-[acyl-carrier protein] reductase"/>
    <property type="match status" value="1"/>
</dbReference>
<dbReference type="EMBL" id="FNTX01000001">
    <property type="protein sequence ID" value="SED66378.1"/>
    <property type="molecule type" value="Genomic_DNA"/>
</dbReference>
<dbReference type="InterPro" id="IPR036291">
    <property type="entry name" value="NAD(P)-bd_dom_sf"/>
</dbReference>
<evidence type="ECO:0000256" key="2">
    <source>
        <dbReference type="ARBA" id="ARBA00023002"/>
    </source>
</evidence>
<dbReference type="Gene3D" id="3.40.50.720">
    <property type="entry name" value="NAD(P)-binding Rossmann-like Domain"/>
    <property type="match status" value="1"/>
</dbReference>
<dbReference type="InterPro" id="IPR020904">
    <property type="entry name" value="Sc_DH/Rdtase_CS"/>
</dbReference>
<keyword evidence="4" id="KW-1185">Reference proteome</keyword>
<dbReference type="InterPro" id="IPR002347">
    <property type="entry name" value="SDR_fam"/>
</dbReference>